<accession>A0ABR1QMQ8</accession>
<evidence type="ECO:0000313" key="2">
    <source>
        <dbReference type="EMBL" id="KAK7959630.1"/>
    </source>
</evidence>
<protein>
    <recommendedName>
        <fullName evidence="4">Monooxygenase</fullName>
    </recommendedName>
</protein>
<name>A0ABR1QMQ8_9PEZI</name>
<gene>
    <name evidence="2" type="ORF">PG986_004484</name>
</gene>
<dbReference type="GeneID" id="92073768"/>
<evidence type="ECO:0000256" key="1">
    <source>
        <dbReference type="SAM" id="MobiDB-lite"/>
    </source>
</evidence>
<sequence>MKFSPMVKAYAWPSKSQRDYDGTKMLNYRFMRNNFTISTWLAMGALVQCLLAVCLPLRFALLPAPMLLLCRVLKTLLMTAGLVKNDLADGVIRGKWTAQIPGPDGALPTLPSQNGVCLVMLAARSTQSLNLRYSFADLGLKNNSPLGTFSPGLQRVGAELERMRAALEKGKDDNGFLCQTTFLTANETYTGSQLMMLCYFRSADDAHAFAHGPLHREAWTWWYEITKSHPHLSIRHELYDVPPGRWENVFVNSPPTGIAGMSMPVRCEGGWTRPLFDASRLSMRTTKGRLGQSDGTDNEKYGPEPY</sequence>
<organism evidence="2 3">
    <name type="scientific">Apiospora aurea</name>
    <dbReference type="NCBI Taxonomy" id="335848"/>
    <lineage>
        <taxon>Eukaryota</taxon>
        <taxon>Fungi</taxon>
        <taxon>Dikarya</taxon>
        <taxon>Ascomycota</taxon>
        <taxon>Pezizomycotina</taxon>
        <taxon>Sordariomycetes</taxon>
        <taxon>Xylariomycetidae</taxon>
        <taxon>Amphisphaeriales</taxon>
        <taxon>Apiosporaceae</taxon>
        <taxon>Apiospora</taxon>
    </lineage>
</organism>
<evidence type="ECO:0000313" key="3">
    <source>
        <dbReference type="Proteomes" id="UP001391051"/>
    </source>
</evidence>
<feature type="compositionally biased region" description="Basic and acidic residues" evidence="1">
    <location>
        <begin position="297"/>
        <end position="306"/>
    </location>
</feature>
<dbReference type="RefSeq" id="XP_066703333.1">
    <property type="nucleotide sequence ID" value="XM_066840706.1"/>
</dbReference>
<proteinExistence type="predicted"/>
<dbReference type="Proteomes" id="UP001391051">
    <property type="component" value="Unassembled WGS sequence"/>
</dbReference>
<dbReference type="Pfam" id="PF13826">
    <property type="entry name" value="Monooxy_af470-like"/>
    <property type="match status" value="1"/>
</dbReference>
<dbReference type="EMBL" id="JAQQWE010000003">
    <property type="protein sequence ID" value="KAK7959630.1"/>
    <property type="molecule type" value="Genomic_DNA"/>
</dbReference>
<comment type="caution">
    <text evidence="2">The sequence shown here is derived from an EMBL/GenBank/DDBJ whole genome shotgun (WGS) entry which is preliminary data.</text>
</comment>
<keyword evidence="3" id="KW-1185">Reference proteome</keyword>
<reference evidence="2 3" key="1">
    <citation type="submission" date="2023-01" db="EMBL/GenBank/DDBJ databases">
        <title>Analysis of 21 Apiospora genomes using comparative genomics revels a genus with tremendous synthesis potential of carbohydrate active enzymes and secondary metabolites.</title>
        <authorList>
            <person name="Sorensen T."/>
        </authorList>
    </citation>
    <scope>NUCLEOTIDE SEQUENCE [LARGE SCALE GENOMIC DNA]</scope>
    <source>
        <strain evidence="2 3">CBS 24483</strain>
    </source>
</reference>
<feature type="region of interest" description="Disordered" evidence="1">
    <location>
        <begin position="286"/>
        <end position="306"/>
    </location>
</feature>
<evidence type="ECO:0008006" key="4">
    <source>
        <dbReference type="Google" id="ProtNLM"/>
    </source>
</evidence>
<dbReference type="InterPro" id="IPR025444">
    <property type="entry name" value="Monooxy_af470"/>
</dbReference>